<dbReference type="PANTHER" id="PTHR21621">
    <property type="entry name" value="RIBOSOMAL PROTEIN S6 MODIFICATION PROTEIN"/>
    <property type="match status" value="1"/>
</dbReference>
<dbReference type="PANTHER" id="PTHR21621:SF0">
    <property type="entry name" value="BETA-CITRYLGLUTAMATE SYNTHASE B-RELATED"/>
    <property type="match status" value="1"/>
</dbReference>
<dbReference type="EMBL" id="CP026399">
    <property type="protein sequence ID" value="AUY04519.1"/>
    <property type="molecule type" value="Genomic_DNA"/>
</dbReference>
<evidence type="ECO:0000313" key="3">
    <source>
        <dbReference type="Proteomes" id="UP000239554"/>
    </source>
</evidence>
<protein>
    <submittedName>
        <fullName evidence="2">Uncharacterized protein</fullName>
    </submittedName>
</protein>
<dbReference type="GO" id="GO:0018169">
    <property type="term" value="F:ribosomal S6-glutamic acid ligase activity"/>
    <property type="evidence" value="ECO:0007669"/>
    <property type="project" value="TreeGrafter"/>
</dbReference>
<evidence type="ECO:0000313" key="2">
    <source>
        <dbReference type="EMBL" id="AUY04519.1"/>
    </source>
</evidence>
<dbReference type="GO" id="GO:0009432">
    <property type="term" value="P:SOS response"/>
    <property type="evidence" value="ECO:0007669"/>
    <property type="project" value="TreeGrafter"/>
</dbReference>
<evidence type="ECO:0000256" key="1">
    <source>
        <dbReference type="ARBA" id="ARBA00023211"/>
    </source>
</evidence>
<keyword evidence="1" id="KW-0464">Manganese</keyword>
<sequence>MILILTDSNDVHADIVSMKLGDNYFRLNLDIEALKDTKISFDGSEWTISQNGKTIKNSSVKCVWPRRVSVQVNSEQQQDQSNGFRLWRSEWNKSLFGLYNALSESCWFNHVRDATLADNKYFQHKIANEVGLNNPLFITSNSKEDLKNFLTTYPDSVLKFMSQDMYISESGELLGLYVNKITLEQLESFANYSENPITLQKYVNKKFEVRYTVIEDEHFACAIDSQHSNKAKIDWRRYDIPNTPHWKIDAPTSVKEKINSLMSKLNLRYGALDFIVDENNDWWFLEVNSAGQWLWIEDLSGMDISGSIANWLTSNSR</sequence>
<gene>
    <name evidence="2" type="ORF">C3F40_23775</name>
</gene>
<reference evidence="2 3" key="1">
    <citation type="journal article" date="2018" name="MBio">
        <title>Genomic Analysis of Hospital Plumbing Reveals Diverse Reservoir of Bacterial Plasmids Conferring Carbapenem Resistance.</title>
        <authorList>
            <consortium name="NISC Comparative Sequencing Program"/>
            <person name="Weingarten R.A."/>
            <person name="Johnson R.C."/>
            <person name="Conlan S."/>
            <person name="Ramsburg A.M."/>
            <person name="Dekker J.P."/>
            <person name="Lau A.F."/>
            <person name="Khil P."/>
            <person name="Odom R.T."/>
            <person name="Deming C."/>
            <person name="Park M."/>
            <person name="Thomas P.J."/>
            <person name="Henderson D.K."/>
            <person name="Palmore T.N."/>
            <person name="Segre J.A."/>
            <person name="Frank K.M."/>
        </authorList>
    </citation>
    <scope>NUCLEOTIDE SEQUENCE [LARGE SCALE GENOMIC DNA]</scope>
    <source>
        <strain evidence="2 3">ECONIH4</strain>
    </source>
</reference>
<proteinExistence type="predicted"/>
<dbReference type="Gene3D" id="3.30.470.20">
    <property type="entry name" value="ATP-grasp fold, B domain"/>
    <property type="match status" value="1"/>
</dbReference>
<dbReference type="GO" id="GO:0005524">
    <property type="term" value="F:ATP binding"/>
    <property type="evidence" value="ECO:0007669"/>
    <property type="project" value="UniProtKB-UniRule"/>
</dbReference>
<dbReference type="AlphaFoldDB" id="A0A7U5Z031"/>
<dbReference type="PROSITE" id="PS50975">
    <property type="entry name" value="ATP_GRASP"/>
    <property type="match status" value="1"/>
</dbReference>
<dbReference type="Proteomes" id="UP000239554">
    <property type="component" value="Chromosome"/>
</dbReference>
<organism evidence="2 3">
    <name type="scientific">Escherichia coli</name>
    <dbReference type="NCBI Taxonomy" id="562"/>
    <lineage>
        <taxon>Bacteria</taxon>
        <taxon>Pseudomonadati</taxon>
        <taxon>Pseudomonadota</taxon>
        <taxon>Gammaproteobacteria</taxon>
        <taxon>Enterobacterales</taxon>
        <taxon>Enterobacteriaceae</taxon>
        <taxon>Escherichia</taxon>
    </lineage>
</organism>
<dbReference type="InterPro" id="IPR011761">
    <property type="entry name" value="ATP-grasp"/>
</dbReference>
<accession>A0A7U5Z031</accession>
<name>A0A7U5Z031_ECOLX</name>
<dbReference type="GO" id="GO:0005737">
    <property type="term" value="C:cytoplasm"/>
    <property type="evidence" value="ECO:0007669"/>
    <property type="project" value="TreeGrafter"/>
</dbReference>
<dbReference type="GO" id="GO:0046872">
    <property type="term" value="F:metal ion binding"/>
    <property type="evidence" value="ECO:0007669"/>
    <property type="project" value="InterPro"/>
</dbReference>
<dbReference type="SUPFAM" id="SSF56059">
    <property type="entry name" value="Glutathione synthetase ATP-binding domain-like"/>
    <property type="match status" value="1"/>
</dbReference>